<evidence type="ECO:0000313" key="8">
    <source>
        <dbReference type="EMBL" id="MCT7968434.1"/>
    </source>
</evidence>
<name>A0ABT2MUL7_9CYAN</name>
<dbReference type="SUPFAM" id="SSF52540">
    <property type="entry name" value="P-loop containing nucleoside triphosphate hydrolases"/>
    <property type="match status" value="2"/>
</dbReference>
<evidence type="ECO:0000259" key="6">
    <source>
        <dbReference type="PROSITE" id="PS51192"/>
    </source>
</evidence>
<dbReference type="EMBL" id="JAMXFF010000031">
    <property type="protein sequence ID" value="MCT7968434.1"/>
    <property type="molecule type" value="Genomic_DNA"/>
</dbReference>
<evidence type="ECO:0000256" key="1">
    <source>
        <dbReference type="ARBA" id="ARBA00022741"/>
    </source>
</evidence>
<keyword evidence="3" id="KW-0347">Helicase</keyword>
<evidence type="ECO:0000259" key="7">
    <source>
        <dbReference type="PROSITE" id="PS51194"/>
    </source>
</evidence>
<keyword evidence="1" id="KW-0547">Nucleotide-binding</keyword>
<accession>A0ABT2MUL7</accession>
<evidence type="ECO:0000256" key="5">
    <source>
        <dbReference type="SAM" id="Coils"/>
    </source>
</evidence>
<keyword evidence="2" id="KW-0378">Hydrolase</keyword>
<gene>
    <name evidence="8" type="primary">drmD</name>
    <name evidence="8" type="ORF">NG799_19170</name>
</gene>
<dbReference type="Gene3D" id="3.40.50.10810">
    <property type="entry name" value="Tandem AAA-ATPase domain"/>
    <property type="match status" value="1"/>
</dbReference>
<dbReference type="RefSeq" id="WP_368007951.1">
    <property type="nucleotide sequence ID" value="NZ_JAMXFF010000031.1"/>
</dbReference>
<dbReference type="Pfam" id="PF00271">
    <property type="entry name" value="Helicase_C"/>
    <property type="match status" value="1"/>
</dbReference>
<evidence type="ECO:0000313" key="9">
    <source>
        <dbReference type="Proteomes" id="UP001525890"/>
    </source>
</evidence>
<dbReference type="Gene3D" id="3.40.50.300">
    <property type="entry name" value="P-loop containing nucleotide triphosphate hydrolases"/>
    <property type="match status" value="1"/>
</dbReference>
<dbReference type="CDD" id="cd18011">
    <property type="entry name" value="DEXDc_RapA"/>
    <property type="match status" value="1"/>
</dbReference>
<organism evidence="8 9">
    <name type="scientific">Laspinema palackyanum D2a</name>
    <dbReference type="NCBI Taxonomy" id="2953684"/>
    <lineage>
        <taxon>Bacteria</taxon>
        <taxon>Bacillati</taxon>
        <taxon>Cyanobacteriota</taxon>
        <taxon>Cyanophyceae</taxon>
        <taxon>Oscillatoriophycideae</taxon>
        <taxon>Oscillatoriales</taxon>
        <taxon>Laspinemataceae</taxon>
        <taxon>Laspinema</taxon>
        <taxon>Laspinema palackyanum</taxon>
    </lineage>
</organism>
<dbReference type="InterPro" id="IPR027417">
    <property type="entry name" value="P-loop_NTPase"/>
</dbReference>
<dbReference type="InterPro" id="IPR049730">
    <property type="entry name" value="SNF2/RAD54-like_C"/>
</dbReference>
<keyword evidence="9" id="KW-1185">Reference proteome</keyword>
<feature type="domain" description="Helicase C-terminal" evidence="7">
    <location>
        <begin position="527"/>
        <end position="693"/>
    </location>
</feature>
<proteinExistence type="predicted"/>
<keyword evidence="4" id="KW-0067">ATP-binding</keyword>
<dbReference type="InterPro" id="IPR014001">
    <property type="entry name" value="Helicase_ATP-bd"/>
</dbReference>
<dbReference type="NCBIfam" id="NF038317">
    <property type="entry name" value="DISARM_DrmD"/>
    <property type="match status" value="1"/>
</dbReference>
<evidence type="ECO:0000256" key="2">
    <source>
        <dbReference type="ARBA" id="ARBA00022801"/>
    </source>
</evidence>
<reference evidence="8 9" key="1">
    <citation type="journal article" date="2022" name="Front. Microbiol.">
        <title>High genomic differentiation and limited gene flow indicate recent cryptic speciation within the genus Laspinema (cyanobacteria).</title>
        <authorList>
            <person name="Stanojkovic A."/>
            <person name="Skoupy S."/>
            <person name="Skaloud P."/>
            <person name="Dvorak P."/>
        </authorList>
    </citation>
    <scope>NUCLEOTIDE SEQUENCE [LARGE SCALE GENOMIC DNA]</scope>
    <source>
        <strain evidence="8 9">D2a</strain>
    </source>
</reference>
<dbReference type="CDD" id="cd18793">
    <property type="entry name" value="SF2_C_SNF"/>
    <property type="match status" value="1"/>
</dbReference>
<dbReference type="PROSITE" id="PS51194">
    <property type="entry name" value="HELICASE_CTER"/>
    <property type="match status" value="1"/>
</dbReference>
<dbReference type="SMART" id="SM00487">
    <property type="entry name" value="DEXDc"/>
    <property type="match status" value="1"/>
</dbReference>
<protein>
    <submittedName>
        <fullName evidence="8">DISARM system SNF2-like helicase DrmD</fullName>
    </submittedName>
</protein>
<dbReference type="PROSITE" id="PS51192">
    <property type="entry name" value="HELICASE_ATP_BIND_1"/>
    <property type="match status" value="1"/>
</dbReference>
<feature type="domain" description="Helicase ATP-binding" evidence="6">
    <location>
        <begin position="142"/>
        <end position="325"/>
    </location>
</feature>
<sequence>MIANPKTFPASDQQIPRVGMLATVRNRRALVVSVEPFDGPIAGRLHLVGLEYTDMDGNREDKVIWEREINASLLEPTALPRVDAEPPMQGNEFDALQRAARWTALSPFLNSDRREPLEPLPFSAPFFGAVQVEDFQLVPLYKALRMPRISLLLADDVGLGKTVEAGLILTELLLRRRIRRVLILCPAALRKQWQQEMKAKFSLSFDTIDRAETHAIQKRLGLDANPWRTYPRIITSYHYLRQPDVLEQFRTTLRQPEGSANLPWDLLIVDEAHNLMPANFGDDSDLSKMLRFISPWFEHKLFLTATPHNGHTRCFSGLLEQLDPVRFMQTGEMDAAQQQRLEEVVIRRLKSEINEQDENRGGMPRFCQRIPEPVPLFFGKAERRLGRAFSEFRTAVKAAIAASKKTDRLAGSFAVEVLNKRLLSCPYSFAQSWVRFQEGIAGDDDAEVSQVQAAKRAIAEDIDDDLETEGRIQYAAKTTGAWLKPLVPHLTAEIAALDSALQGLGLVEGGQLADPVEDERFSRLLTVVKQYLRNGKEWIPEERLVVFTEYKTTLDYLERRLKAEFKREPEAIRVLYGGMGDREREEIKQAFNDPADPVRILVATDAASEGLNLQETAHLILHYDIPWNPARLDQRNGRLDRHGQSRDVIVFHFTSDDDADLKFLAHVVQKVNTIREELGSMGEVFDAAFQRRFIDFEDSDRVVRGLDEAVEKQRGRATILRSPQEDTGTDCAIALQEFEQELDLTPETLKSTLEIAMGLGVGFPRFEGPDSEGKLRLRVPIPPKWEPLVDDYLRLETNGDRGALPAIVFDPSHFIQYRNKRPVFRAAKDTTLLHLGHPLFYHALALFARARFPGGADNLPVSRWTVRYGEVPQNADALLLLTVEELAVNELRESFHHWVRTLRFPIIGEELGEQLPHVLPVVKDYADRLPDEAAIETAQELWEVIAFDLRDRVQQLTQQLTAQLHPILEAQKTARLQEAKKRFDSRIKEVERAMKETTLQKLEKERDELLAQMASNPYLFPELQREQTEKLQNLEDELKRRRHQYQGLLEFLKKEQERTLKHLIPKRHTLRGMVQVFPVTVEIRLPEVS</sequence>
<dbReference type="InterPro" id="IPR001650">
    <property type="entry name" value="Helicase_C-like"/>
</dbReference>
<dbReference type="InterPro" id="IPR057342">
    <property type="entry name" value="DEXDc_RapA"/>
</dbReference>
<dbReference type="SMART" id="SM00490">
    <property type="entry name" value="HELICc"/>
    <property type="match status" value="1"/>
</dbReference>
<evidence type="ECO:0000256" key="3">
    <source>
        <dbReference type="ARBA" id="ARBA00022806"/>
    </source>
</evidence>
<dbReference type="InterPro" id="IPR038718">
    <property type="entry name" value="SNF2-like_sf"/>
</dbReference>
<feature type="coiled-coil region" evidence="5">
    <location>
        <begin position="973"/>
        <end position="1055"/>
    </location>
</feature>
<comment type="caution">
    <text evidence="8">The sequence shown here is derived from an EMBL/GenBank/DDBJ whole genome shotgun (WGS) entry which is preliminary data.</text>
</comment>
<dbReference type="PANTHER" id="PTHR10799">
    <property type="entry name" value="SNF2/RAD54 HELICASE FAMILY"/>
    <property type="match status" value="1"/>
</dbReference>
<dbReference type="Proteomes" id="UP001525890">
    <property type="component" value="Unassembled WGS sequence"/>
</dbReference>
<keyword evidence="5" id="KW-0175">Coiled coil</keyword>
<dbReference type="InterPro" id="IPR000330">
    <property type="entry name" value="SNF2_N"/>
</dbReference>
<evidence type="ECO:0000256" key="4">
    <source>
        <dbReference type="ARBA" id="ARBA00022840"/>
    </source>
</evidence>
<dbReference type="Pfam" id="PF00176">
    <property type="entry name" value="SNF2-rel_dom"/>
    <property type="match status" value="1"/>
</dbReference>